<feature type="region of interest" description="Disordered" evidence="1">
    <location>
        <begin position="97"/>
        <end position="131"/>
    </location>
</feature>
<sequence length="131" mass="13743">DRRDRAELGRGVPARERRGPRASGARQVLYVFVPAGYGGARHPGGHERGEGGGDPGGSRSPGPWVPVYSPCERRDLAQLRQGDAPADVSRHLVCLLPAGHEAGGGPPGPDAEPARGNPSDRAVAEDRRTCL</sequence>
<feature type="compositionally biased region" description="Basic and acidic residues" evidence="1">
    <location>
        <begin position="1"/>
        <end position="19"/>
    </location>
</feature>
<protein>
    <submittedName>
        <fullName evidence="2">Uncharacterized protein</fullName>
    </submittedName>
</protein>
<feature type="region of interest" description="Disordered" evidence="1">
    <location>
        <begin position="1"/>
        <end position="68"/>
    </location>
</feature>
<dbReference type="AlphaFoldDB" id="A0A6J4RPR8"/>
<feature type="non-terminal residue" evidence="2">
    <location>
        <position position="1"/>
    </location>
</feature>
<evidence type="ECO:0000313" key="2">
    <source>
        <dbReference type="EMBL" id="CAA9476215.1"/>
    </source>
</evidence>
<feature type="compositionally biased region" description="Basic and acidic residues" evidence="1">
    <location>
        <begin position="122"/>
        <end position="131"/>
    </location>
</feature>
<organism evidence="2">
    <name type="scientific">uncultured Rubrobacteraceae bacterium</name>
    <dbReference type="NCBI Taxonomy" id="349277"/>
    <lineage>
        <taxon>Bacteria</taxon>
        <taxon>Bacillati</taxon>
        <taxon>Actinomycetota</taxon>
        <taxon>Rubrobacteria</taxon>
        <taxon>Rubrobacterales</taxon>
        <taxon>Rubrobacteraceae</taxon>
        <taxon>environmental samples</taxon>
    </lineage>
</organism>
<accession>A0A6J4RPR8</accession>
<reference evidence="2" key="1">
    <citation type="submission" date="2020-02" db="EMBL/GenBank/DDBJ databases">
        <authorList>
            <person name="Meier V. D."/>
        </authorList>
    </citation>
    <scope>NUCLEOTIDE SEQUENCE</scope>
    <source>
        <strain evidence="2">AVDCRST_MAG25</strain>
    </source>
</reference>
<name>A0A6J4RPR8_9ACTN</name>
<evidence type="ECO:0000256" key="1">
    <source>
        <dbReference type="SAM" id="MobiDB-lite"/>
    </source>
</evidence>
<dbReference type="EMBL" id="CADCVI010000153">
    <property type="protein sequence ID" value="CAA9476215.1"/>
    <property type="molecule type" value="Genomic_DNA"/>
</dbReference>
<gene>
    <name evidence="2" type="ORF">AVDCRST_MAG25-2434</name>
</gene>
<feature type="non-terminal residue" evidence="2">
    <location>
        <position position="131"/>
    </location>
</feature>
<proteinExistence type="predicted"/>